<dbReference type="PANTHER" id="PTHR37089:SF4">
    <property type="entry name" value="EXPORTED PROTEIN"/>
    <property type="match status" value="1"/>
</dbReference>
<accession>A0A2H9UI42</accession>
<sequence>MKKFITTALLVSTNLLLAGQASAETPAAGTQQAQTTFDVKIEVLSTCSINATEIDFGKVNSGSVASDKTGTLNVTCTNQTPYRVGLSGSGEMKNETDESSIIAYELFQDGNKPWDNDENKYSNSGSGNVEAISVIAKVVGSTNVRAGNYKDTVTATVTY</sequence>
<dbReference type="Pfam" id="PF05229">
    <property type="entry name" value="SCPU"/>
    <property type="match status" value="1"/>
</dbReference>
<dbReference type="GO" id="GO:0009289">
    <property type="term" value="C:pilus"/>
    <property type="evidence" value="ECO:0007669"/>
    <property type="project" value="InterPro"/>
</dbReference>
<feature type="chain" id="PRO_5014112255" description="Spore coat protein U/FanG domain-containing protein" evidence="1">
    <location>
        <begin position="24"/>
        <end position="159"/>
    </location>
</feature>
<protein>
    <recommendedName>
        <fullName evidence="2">Spore coat protein U/FanG domain-containing protein</fullName>
    </recommendedName>
</protein>
<dbReference type="Proteomes" id="UP000242351">
    <property type="component" value="Unassembled WGS sequence"/>
</dbReference>
<comment type="caution">
    <text evidence="3">The sequence shown here is derived from an EMBL/GenBank/DDBJ whole genome shotgun (WGS) entry which is preliminary data.</text>
</comment>
<feature type="domain" description="Spore coat protein U/FanG" evidence="2">
    <location>
        <begin position="34"/>
        <end position="156"/>
    </location>
</feature>
<evidence type="ECO:0000259" key="2">
    <source>
        <dbReference type="Pfam" id="PF05229"/>
    </source>
</evidence>
<dbReference type="GO" id="GO:0007155">
    <property type="term" value="P:cell adhesion"/>
    <property type="evidence" value="ECO:0007669"/>
    <property type="project" value="InterPro"/>
</dbReference>
<dbReference type="InterPro" id="IPR007893">
    <property type="entry name" value="Spore_coat_U/FanG"/>
</dbReference>
<dbReference type="InterPro" id="IPR036937">
    <property type="entry name" value="Adhesion_dom_fimbrial_sf"/>
</dbReference>
<proteinExistence type="predicted"/>
<evidence type="ECO:0000313" key="3">
    <source>
        <dbReference type="EMBL" id="PJI31328.1"/>
    </source>
</evidence>
<dbReference type="Gene3D" id="2.60.40.1090">
    <property type="entry name" value="Fimbrial-type adhesion domain"/>
    <property type="match status" value="1"/>
</dbReference>
<dbReference type="AlphaFoldDB" id="A0A2H9UI42"/>
<keyword evidence="1" id="KW-0732">Signal</keyword>
<reference evidence="3 4" key="1">
    <citation type="submission" date="2017-11" db="EMBL/GenBank/DDBJ databases">
        <authorList>
            <person name="Han C.G."/>
        </authorList>
    </citation>
    <scope>NUCLEOTIDE SEQUENCE [LARGE SCALE GENOMIC DNA]</scope>
    <source>
        <strain evidence="3 4">ANC 5347</strain>
    </source>
</reference>
<dbReference type="RefSeq" id="WP_100358200.1">
    <property type="nucleotide sequence ID" value="NZ_PGOZ01000030.1"/>
</dbReference>
<organism evidence="3 4">
    <name type="scientific">Acinetobacter pseudolwoffii</name>
    <dbReference type="NCBI Taxonomy" id="2053287"/>
    <lineage>
        <taxon>Bacteria</taxon>
        <taxon>Pseudomonadati</taxon>
        <taxon>Pseudomonadota</taxon>
        <taxon>Gammaproteobacteria</taxon>
        <taxon>Moraxellales</taxon>
        <taxon>Moraxellaceae</taxon>
        <taxon>Acinetobacter</taxon>
    </lineage>
</organism>
<feature type="signal peptide" evidence="1">
    <location>
        <begin position="1"/>
        <end position="23"/>
    </location>
</feature>
<evidence type="ECO:0000313" key="4">
    <source>
        <dbReference type="Proteomes" id="UP000242351"/>
    </source>
</evidence>
<dbReference type="InterPro" id="IPR053167">
    <property type="entry name" value="Spore_coat_component"/>
</dbReference>
<dbReference type="SMART" id="SM00972">
    <property type="entry name" value="SCPU"/>
    <property type="match status" value="1"/>
</dbReference>
<dbReference type="EMBL" id="PGOZ01000030">
    <property type="protein sequence ID" value="PJI31328.1"/>
    <property type="molecule type" value="Genomic_DNA"/>
</dbReference>
<name>A0A2H9UI42_9GAMM</name>
<evidence type="ECO:0000256" key="1">
    <source>
        <dbReference type="SAM" id="SignalP"/>
    </source>
</evidence>
<gene>
    <name evidence="3" type="ORF">CU320_14705</name>
</gene>
<reference evidence="3 4" key="2">
    <citation type="submission" date="2017-12" db="EMBL/GenBank/DDBJ databases">
        <title>Revising the taxonomy of the Acinetobacter lwoffii group: the description of Acinetobacter pseudolwoffii sp. nov. and emended description of Acinetobacter lwoffii.</title>
        <authorList>
            <person name="Nemec A."/>
        </authorList>
    </citation>
    <scope>NUCLEOTIDE SEQUENCE [LARGE SCALE GENOMIC DNA]</scope>
    <source>
        <strain evidence="3 4">ANC 5347</strain>
    </source>
</reference>
<dbReference type="PANTHER" id="PTHR37089">
    <property type="entry name" value="PROTEIN U-RELATED"/>
    <property type="match status" value="1"/>
</dbReference>